<dbReference type="InterPro" id="IPR006140">
    <property type="entry name" value="D-isomer_DH_NAD-bd"/>
</dbReference>
<dbReference type="InterPro" id="IPR006139">
    <property type="entry name" value="D-isomer_2_OHA_DH_cat_dom"/>
</dbReference>
<gene>
    <name evidence="7" type="ORF">FFM53_029270</name>
</gene>
<dbReference type="PROSITE" id="PS00671">
    <property type="entry name" value="D_2_HYDROXYACID_DH_3"/>
    <property type="match status" value="1"/>
</dbReference>
<dbReference type="SUPFAM" id="SSF52283">
    <property type="entry name" value="Formate/glycerate dehydrogenase catalytic domain-like"/>
    <property type="match status" value="1"/>
</dbReference>
<accession>A0ABX6PPB2</accession>
<reference evidence="7 8" key="1">
    <citation type="submission" date="2020-05" db="EMBL/GenBank/DDBJ databases">
        <title>Genome sequences of pea root nodulating Rhizobium spp.</title>
        <authorList>
            <person name="Rahi P."/>
        </authorList>
    </citation>
    <scope>NUCLEOTIDE SEQUENCE [LARGE SCALE GENOMIC DNA]</scope>
    <source>
        <strain evidence="8">JKLM 12A2</strain>
        <plasmid evidence="7 8">pPR12A201</plasmid>
    </source>
</reference>
<dbReference type="RefSeq" id="WP_138391190.1">
    <property type="nucleotide sequence ID" value="NZ_CP054022.1"/>
</dbReference>
<keyword evidence="3" id="KW-0520">NAD</keyword>
<keyword evidence="7" id="KW-0614">Plasmid</keyword>
<keyword evidence="2 4" id="KW-0560">Oxidoreductase</keyword>
<dbReference type="Pfam" id="PF02826">
    <property type="entry name" value="2-Hacid_dh_C"/>
    <property type="match status" value="1"/>
</dbReference>
<evidence type="ECO:0000313" key="8">
    <source>
        <dbReference type="Proteomes" id="UP000305673"/>
    </source>
</evidence>
<sequence length="328" mass="35020">MTKIAVIDDWQGIARKSADWGPLSIRADVTFFEDALAGEDAVARRLRDFDIVMTMRERTPFPASLIAKLPNLRMLSITGARNRSVDMEALKGRGVAVSFTQAGEDGEATAELALCLMLSAARRVPAGDAKIRAGGFQQGIAPGFTLRGKTLGLIGLGRLGTLVASYAKALGMTIIAWSPNLTAERAAAAGVEFAEKDDLLKRADVISIHMVLAPETDGIIGARDFALMKTGAVIVNTSRGPLIDEAALLAALAQGKIVAALDVYSQEPLPEDHPLRTSPNTVLSPHLGYCVRENFKVFYEQSIDNVMAFLDGGSMPSATVQRPKISLT</sequence>
<dbReference type="Proteomes" id="UP000305673">
    <property type="component" value="Plasmid pPR12A201"/>
</dbReference>
<comment type="similarity">
    <text evidence="1 4">Belongs to the D-isomer specific 2-hydroxyacid dehydrogenase family.</text>
</comment>
<keyword evidence="8" id="KW-1185">Reference proteome</keyword>
<evidence type="ECO:0000256" key="2">
    <source>
        <dbReference type="ARBA" id="ARBA00023002"/>
    </source>
</evidence>
<evidence type="ECO:0000256" key="1">
    <source>
        <dbReference type="ARBA" id="ARBA00005854"/>
    </source>
</evidence>
<feature type="domain" description="D-isomer specific 2-hydroxyacid dehydrogenase NAD-binding" evidence="6">
    <location>
        <begin position="115"/>
        <end position="288"/>
    </location>
</feature>
<dbReference type="SUPFAM" id="SSF51735">
    <property type="entry name" value="NAD(P)-binding Rossmann-fold domains"/>
    <property type="match status" value="1"/>
</dbReference>
<dbReference type="Pfam" id="PF00389">
    <property type="entry name" value="2-Hacid_dh"/>
    <property type="match status" value="1"/>
</dbReference>
<evidence type="ECO:0000259" key="5">
    <source>
        <dbReference type="Pfam" id="PF00389"/>
    </source>
</evidence>
<dbReference type="InterPro" id="IPR029753">
    <property type="entry name" value="D-isomer_DH_CS"/>
</dbReference>
<dbReference type="InterPro" id="IPR050857">
    <property type="entry name" value="D-2-hydroxyacid_DH"/>
</dbReference>
<dbReference type="Gene3D" id="3.40.50.720">
    <property type="entry name" value="NAD(P)-binding Rossmann-like Domain"/>
    <property type="match status" value="2"/>
</dbReference>
<dbReference type="EMBL" id="CP054022">
    <property type="protein sequence ID" value="QKK20473.1"/>
    <property type="molecule type" value="Genomic_DNA"/>
</dbReference>
<name>A0ABX6PPB2_9HYPH</name>
<geneLocation type="plasmid" evidence="7 8">
    <name>pPR12A201</name>
</geneLocation>
<evidence type="ECO:0000256" key="4">
    <source>
        <dbReference type="RuleBase" id="RU003719"/>
    </source>
</evidence>
<evidence type="ECO:0000313" key="7">
    <source>
        <dbReference type="EMBL" id="QKK20473.1"/>
    </source>
</evidence>
<dbReference type="PANTHER" id="PTHR42789:SF1">
    <property type="entry name" value="D-ISOMER SPECIFIC 2-HYDROXYACID DEHYDROGENASE FAMILY PROTEIN (AFU_ORTHOLOGUE AFUA_6G10090)"/>
    <property type="match status" value="1"/>
</dbReference>
<dbReference type="InterPro" id="IPR036291">
    <property type="entry name" value="NAD(P)-bd_dom_sf"/>
</dbReference>
<protein>
    <submittedName>
        <fullName evidence="7">D-2-hydroxyacid dehydrogenase family protein</fullName>
    </submittedName>
</protein>
<organism evidence="7 8">
    <name type="scientific">Rhizobium indicum</name>
    <dbReference type="NCBI Taxonomy" id="2583231"/>
    <lineage>
        <taxon>Bacteria</taxon>
        <taxon>Pseudomonadati</taxon>
        <taxon>Pseudomonadota</taxon>
        <taxon>Alphaproteobacteria</taxon>
        <taxon>Hyphomicrobiales</taxon>
        <taxon>Rhizobiaceae</taxon>
        <taxon>Rhizobium/Agrobacterium group</taxon>
        <taxon>Rhizobium</taxon>
    </lineage>
</organism>
<proteinExistence type="inferred from homology"/>
<evidence type="ECO:0000259" key="6">
    <source>
        <dbReference type="Pfam" id="PF02826"/>
    </source>
</evidence>
<feature type="domain" description="D-isomer specific 2-hydroxyacid dehydrogenase catalytic" evidence="5">
    <location>
        <begin position="28"/>
        <end position="318"/>
    </location>
</feature>
<evidence type="ECO:0000256" key="3">
    <source>
        <dbReference type="ARBA" id="ARBA00023027"/>
    </source>
</evidence>
<dbReference type="CDD" id="cd12169">
    <property type="entry name" value="PGDH_like_1"/>
    <property type="match status" value="1"/>
</dbReference>
<dbReference type="PANTHER" id="PTHR42789">
    <property type="entry name" value="D-ISOMER SPECIFIC 2-HYDROXYACID DEHYDROGENASE FAMILY PROTEIN (AFU_ORTHOLOGUE AFUA_6G10090)"/>
    <property type="match status" value="1"/>
</dbReference>